<evidence type="ECO:0008006" key="17">
    <source>
        <dbReference type="Google" id="ProtNLM"/>
    </source>
</evidence>
<feature type="transmembrane region" description="Helical" evidence="12">
    <location>
        <begin position="6"/>
        <end position="27"/>
    </location>
</feature>
<dbReference type="SMART" id="SM00116">
    <property type="entry name" value="CBS"/>
    <property type="match status" value="2"/>
</dbReference>
<dbReference type="Gene3D" id="3.30.465.10">
    <property type="match status" value="1"/>
</dbReference>
<dbReference type="InterPro" id="IPR036318">
    <property type="entry name" value="FAD-bd_PCMH-like_sf"/>
</dbReference>
<evidence type="ECO:0000256" key="5">
    <source>
        <dbReference type="ARBA" id="ARBA00022737"/>
    </source>
</evidence>
<name>E6U7V3_ETHHY</name>
<organism evidence="15 16">
    <name type="scientific">Ethanoligenens harbinense (strain DSM 18485 / JCM 12961 / CGMCC 1.5033 / YUAN-3)</name>
    <dbReference type="NCBI Taxonomy" id="663278"/>
    <lineage>
        <taxon>Bacteria</taxon>
        <taxon>Bacillati</taxon>
        <taxon>Bacillota</taxon>
        <taxon>Clostridia</taxon>
        <taxon>Eubacteriales</taxon>
        <taxon>Oscillospiraceae</taxon>
        <taxon>Ethanoligenens</taxon>
    </lineage>
</organism>
<dbReference type="eggNOG" id="COG1253">
    <property type="taxonomic scope" value="Bacteria"/>
</dbReference>
<evidence type="ECO:0000256" key="1">
    <source>
        <dbReference type="ARBA" id="ARBA00004651"/>
    </source>
</evidence>
<dbReference type="Pfam" id="PF03471">
    <property type="entry name" value="CorC_HlyC"/>
    <property type="match status" value="1"/>
</dbReference>
<keyword evidence="3" id="KW-1003">Cell membrane</keyword>
<dbReference type="RefSeq" id="WP_013486569.1">
    <property type="nucleotide sequence ID" value="NC_014828.1"/>
</dbReference>
<keyword evidence="16" id="KW-1185">Reference proteome</keyword>
<evidence type="ECO:0000256" key="9">
    <source>
        <dbReference type="PROSITE-ProRule" id="PRU00703"/>
    </source>
</evidence>
<evidence type="ECO:0000259" key="14">
    <source>
        <dbReference type="PROSITE" id="PS51846"/>
    </source>
</evidence>
<dbReference type="PANTHER" id="PTHR43099:SF2">
    <property type="entry name" value="UPF0053 PROTEIN YRKA"/>
    <property type="match status" value="1"/>
</dbReference>
<dbReference type="Gene3D" id="3.10.580.10">
    <property type="entry name" value="CBS-domain"/>
    <property type="match status" value="1"/>
</dbReference>
<dbReference type="InterPro" id="IPR002550">
    <property type="entry name" value="CNNM"/>
</dbReference>
<keyword evidence="6 10" id="KW-1133">Transmembrane helix</keyword>
<dbReference type="FunFam" id="3.10.580.10:FF:000002">
    <property type="entry name" value="Magnesium/cobalt efflux protein CorC"/>
    <property type="match status" value="1"/>
</dbReference>
<comment type="subcellular location">
    <subcellularLocation>
        <location evidence="1">Cell membrane</location>
        <topology evidence="1">Multi-pass membrane protein</topology>
    </subcellularLocation>
</comment>
<comment type="similarity">
    <text evidence="2">Belongs to the UPF0053 family.</text>
</comment>
<dbReference type="SMART" id="SM01091">
    <property type="entry name" value="CorC_HlyC"/>
    <property type="match status" value="1"/>
</dbReference>
<dbReference type="AlphaFoldDB" id="E6U7V3"/>
<dbReference type="PROSITE" id="PS51371">
    <property type="entry name" value="CBS"/>
    <property type="match status" value="2"/>
</dbReference>
<dbReference type="GO" id="GO:0050660">
    <property type="term" value="F:flavin adenine dinucleotide binding"/>
    <property type="evidence" value="ECO:0007669"/>
    <property type="project" value="InterPro"/>
</dbReference>
<dbReference type="InterPro" id="IPR000644">
    <property type="entry name" value="CBS_dom"/>
</dbReference>
<evidence type="ECO:0000313" key="16">
    <source>
        <dbReference type="Proteomes" id="UP000001551"/>
    </source>
</evidence>
<dbReference type="SUPFAM" id="SSF56176">
    <property type="entry name" value="FAD-binding/transporter-associated domain-like"/>
    <property type="match status" value="1"/>
</dbReference>
<evidence type="ECO:0000256" key="12">
    <source>
        <dbReference type="SAM" id="Phobius"/>
    </source>
</evidence>
<keyword evidence="5" id="KW-0677">Repeat</keyword>
<dbReference type="InterPro" id="IPR005170">
    <property type="entry name" value="Transptr-assoc_dom"/>
</dbReference>
<evidence type="ECO:0000256" key="3">
    <source>
        <dbReference type="ARBA" id="ARBA00022475"/>
    </source>
</evidence>
<dbReference type="InterPro" id="IPR016169">
    <property type="entry name" value="FAD-bd_PCMH_sub2"/>
</dbReference>
<dbReference type="PROSITE" id="PS51846">
    <property type="entry name" value="CNNM"/>
    <property type="match status" value="1"/>
</dbReference>
<feature type="transmembrane region" description="Helical" evidence="12">
    <location>
        <begin position="103"/>
        <end position="128"/>
    </location>
</feature>
<evidence type="ECO:0000256" key="10">
    <source>
        <dbReference type="PROSITE-ProRule" id="PRU01193"/>
    </source>
</evidence>
<feature type="domain" description="CNNM transmembrane" evidence="14">
    <location>
        <begin position="4"/>
        <end position="206"/>
    </location>
</feature>
<feature type="domain" description="CBS" evidence="13">
    <location>
        <begin position="291"/>
        <end position="348"/>
    </location>
</feature>
<dbReference type="Pfam" id="PF00571">
    <property type="entry name" value="CBS"/>
    <property type="match status" value="2"/>
</dbReference>
<feature type="transmembrane region" description="Helical" evidence="12">
    <location>
        <begin position="62"/>
        <end position="83"/>
    </location>
</feature>
<dbReference type="KEGG" id="eha:Ethha_2734"/>
<evidence type="ECO:0000256" key="8">
    <source>
        <dbReference type="ARBA" id="ARBA00023136"/>
    </source>
</evidence>
<dbReference type="CDD" id="cd04590">
    <property type="entry name" value="CBS_pair_CorC_HlyC_assoc"/>
    <property type="match status" value="1"/>
</dbReference>
<dbReference type="PANTHER" id="PTHR43099">
    <property type="entry name" value="UPF0053 PROTEIN YRKA"/>
    <property type="match status" value="1"/>
</dbReference>
<evidence type="ECO:0000259" key="13">
    <source>
        <dbReference type="PROSITE" id="PS51371"/>
    </source>
</evidence>
<sequence length="455" mass="49923">MDPDGGMLLLQLLLIVVLILVNAFFAASEMAVVTANDQNIERLADEGDPKAKRLLQMLSQPSNFLASIQVGITFAGLLASAAASESFSNRIAQALSGSPLPPSLIKVISVAIITLALSYFQLVLGELVPKRLAMHQADKVALHVTGVLHFVSVAFRPFVWMLAVSTNAITRLFGVSEQPEERKVTEEQIRMMVDMGEEKGTIGESEKEMINNVFEFDDRIAADIMTHRTDISAAEITAPLEEVMQIALAEGYSRIPIYEDDLDNIVGVVYVKDLLRYVGKPLEKALAPKDVMRPPLFVPETKKCRELFSALTARKQHMAVVIDEYGGTSGIVTMEDLVESIVGDIQDEYDHEEEEFSVIDESNFFIEGTANLEEVSDLLEVELPEGEYDTVAGLIIDRLGHIPSPGEHPSVEINGVVFTVEEVDERRIEKIRAHKLPHETVTPDGGAPGGTASKE</sequence>
<keyword evidence="8 10" id="KW-0472">Membrane</keyword>
<evidence type="ECO:0000256" key="2">
    <source>
        <dbReference type="ARBA" id="ARBA00006337"/>
    </source>
</evidence>
<dbReference type="Proteomes" id="UP000001551">
    <property type="component" value="Chromosome"/>
</dbReference>
<protein>
    <recommendedName>
        <fullName evidence="17">HlyC/CorC family transporter</fullName>
    </recommendedName>
</protein>
<dbReference type="EMBL" id="CP002400">
    <property type="protein sequence ID" value="ADU28226.1"/>
    <property type="molecule type" value="Genomic_DNA"/>
</dbReference>
<dbReference type="InterPro" id="IPR044751">
    <property type="entry name" value="Ion_transp-like_CBS"/>
</dbReference>
<evidence type="ECO:0000256" key="4">
    <source>
        <dbReference type="ARBA" id="ARBA00022692"/>
    </source>
</evidence>
<feature type="region of interest" description="Disordered" evidence="11">
    <location>
        <begin position="436"/>
        <end position="455"/>
    </location>
</feature>
<feature type="transmembrane region" description="Helical" evidence="12">
    <location>
        <begin position="140"/>
        <end position="163"/>
    </location>
</feature>
<dbReference type="InterPro" id="IPR051676">
    <property type="entry name" value="UPF0053_domain"/>
</dbReference>
<reference evidence="15 16" key="1">
    <citation type="submission" date="2010-12" db="EMBL/GenBank/DDBJ databases">
        <title>Complete sequence of Ethanoligenens harbinense YUAN-3.</title>
        <authorList>
            <person name="Lucas S."/>
            <person name="Copeland A."/>
            <person name="Lapidus A."/>
            <person name="Cheng J.-F."/>
            <person name="Bruce D."/>
            <person name="Goodwin L."/>
            <person name="Pitluck S."/>
            <person name="Chertkov O."/>
            <person name="Misra M."/>
            <person name="Detter J.C."/>
            <person name="Han C."/>
            <person name="Tapia R."/>
            <person name="Land M."/>
            <person name="Hauser L."/>
            <person name="Jeffries C."/>
            <person name="Kyrpides N."/>
            <person name="Ivanova N."/>
            <person name="Mikhailova N."/>
            <person name="Wang A."/>
            <person name="Mouttaki H."/>
            <person name="He Z."/>
            <person name="Zhou J."/>
            <person name="Hemme C.L."/>
            <person name="Woyke T."/>
        </authorList>
    </citation>
    <scope>NUCLEOTIDE SEQUENCE [LARGE SCALE GENOMIC DNA]</scope>
    <source>
        <strain evidence="16">DSM 18485 / JCM 12961 / CGMCC 1.5033 / YUAN-3</strain>
    </source>
</reference>
<dbReference type="HOGENOM" id="CLU_015237_4_0_9"/>
<feature type="domain" description="CBS" evidence="13">
    <location>
        <begin position="225"/>
        <end position="284"/>
    </location>
</feature>
<dbReference type="GO" id="GO:0005886">
    <property type="term" value="C:plasma membrane"/>
    <property type="evidence" value="ECO:0007669"/>
    <property type="project" value="UniProtKB-SubCell"/>
</dbReference>
<dbReference type="STRING" id="663278.Ethha_2734"/>
<evidence type="ECO:0000256" key="7">
    <source>
        <dbReference type="ARBA" id="ARBA00023122"/>
    </source>
</evidence>
<keyword evidence="4 10" id="KW-0812">Transmembrane</keyword>
<accession>E6U7V3</accession>
<gene>
    <name evidence="15" type="ordered locus">Ethha_2734</name>
</gene>
<dbReference type="Pfam" id="PF01595">
    <property type="entry name" value="CNNM"/>
    <property type="match status" value="1"/>
</dbReference>
<evidence type="ECO:0000256" key="11">
    <source>
        <dbReference type="SAM" id="MobiDB-lite"/>
    </source>
</evidence>
<proteinExistence type="inferred from homology"/>
<dbReference type="SUPFAM" id="SSF54631">
    <property type="entry name" value="CBS-domain pair"/>
    <property type="match status" value="1"/>
</dbReference>
<dbReference type="InterPro" id="IPR046342">
    <property type="entry name" value="CBS_dom_sf"/>
</dbReference>
<evidence type="ECO:0000256" key="6">
    <source>
        <dbReference type="ARBA" id="ARBA00022989"/>
    </source>
</evidence>
<evidence type="ECO:0000313" key="15">
    <source>
        <dbReference type="EMBL" id="ADU28226.1"/>
    </source>
</evidence>
<keyword evidence="7 9" id="KW-0129">CBS domain</keyword>